<feature type="compositionally biased region" description="Low complexity" evidence="1">
    <location>
        <begin position="159"/>
        <end position="174"/>
    </location>
</feature>
<feature type="transmembrane region" description="Helical" evidence="2">
    <location>
        <begin position="94"/>
        <end position="118"/>
    </location>
</feature>
<reference evidence="4" key="3">
    <citation type="submission" date="2015-06" db="UniProtKB">
        <authorList>
            <consortium name="EnsemblMetazoa"/>
        </authorList>
    </citation>
    <scope>IDENTIFICATION</scope>
</reference>
<feature type="transmembrane region" description="Helical" evidence="2">
    <location>
        <begin position="16"/>
        <end position="40"/>
    </location>
</feature>
<keyword evidence="2" id="KW-0472">Membrane</keyword>
<dbReference type="GeneID" id="20208456"/>
<dbReference type="KEGG" id="hro:HELRODRAFT_182273"/>
<reference evidence="5" key="1">
    <citation type="submission" date="2012-12" db="EMBL/GenBank/DDBJ databases">
        <authorList>
            <person name="Hellsten U."/>
            <person name="Grimwood J."/>
            <person name="Chapman J.A."/>
            <person name="Shapiro H."/>
            <person name="Aerts A."/>
            <person name="Otillar R.P."/>
            <person name="Terry A.Y."/>
            <person name="Boore J.L."/>
            <person name="Simakov O."/>
            <person name="Marletaz F."/>
            <person name="Cho S.-J."/>
            <person name="Edsinger-Gonzales E."/>
            <person name="Havlak P."/>
            <person name="Kuo D.-H."/>
            <person name="Larsson T."/>
            <person name="Lv J."/>
            <person name="Arendt D."/>
            <person name="Savage R."/>
            <person name="Osoegawa K."/>
            <person name="de Jong P."/>
            <person name="Lindberg D.R."/>
            <person name="Seaver E.C."/>
            <person name="Weisblat D.A."/>
            <person name="Putnam N.H."/>
            <person name="Grigoriev I.V."/>
            <person name="Rokhsar D.S."/>
        </authorList>
    </citation>
    <scope>NUCLEOTIDE SEQUENCE</scope>
</reference>
<sequence length="215" mass="23793">MCVRSPLNSLKNNTTMLLFVSATDSATFPLMSVVAVHVVVDDSMAPSTVFLPEYNPNKNSNNNNNNDDNDFFGKTLHGTSHQSNYLSIAKNTPFLLTIILAFVFIVIVFLAITTILFCMAKKRSSSIRDGERMKSNLRENDVAQMNSDDSLGRGLLKQNNNMENSNNSNNKNNIITNNKITSSCKAKRYGSADTSLIIVVSINIVNDVIFSKKNE</sequence>
<evidence type="ECO:0000256" key="2">
    <source>
        <dbReference type="SAM" id="Phobius"/>
    </source>
</evidence>
<feature type="region of interest" description="Disordered" evidence="1">
    <location>
        <begin position="148"/>
        <end position="174"/>
    </location>
</feature>
<evidence type="ECO:0000313" key="3">
    <source>
        <dbReference type="EMBL" id="ESN91117.1"/>
    </source>
</evidence>
<dbReference type="EnsemblMetazoa" id="HelroT182273">
    <property type="protein sequence ID" value="HelroP182273"/>
    <property type="gene ID" value="HelroG182273"/>
</dbReference>
<keyword evidence="5" id="KW-1185">Reference proteome</keyword>
<dbReference type="HOGENOM" id="CLU_1284541_0_0_1"/>
<accession>T1FI07</accession>
<name>T1FI07_HELRO</name>
<gene>
    <name evidence="4" type="primary">20208456</name>
    <name evidence="3" type="ORF">HELRODRAFT_182273</name>
</gene>
<proteinExistence type="predicted"/>
<reference evidence="3 5" key="2">
    <citation type="journal article" date="2013" name="Nature">
        <title>Insights into bilaterian evolution from three spiralian genomes.</title>
        <authorList>
            <person name="Simakov O."/>
            <person name="Marletaz F."/>
            <person name="Cho S.J."/>
            <person name="Edsinger-Gonzales E."/>
            <person name="Havlak P."/>
            <person name="Hellsten U."/>
            <person name="Kuo D.H."/>
            <person name="Larsson T."/>
            <person name="Lv J."/>
            <person name="Arendt D."/>
            <person name="Savage R."/>
            <person name="Osoegawa K."/>
            <person name="de Jong P."/>
            <person name="Grimwood J."/>
            <person name="Chapman J.A."/>
            <person name="Shapiro H."/>
            <person name="Aerts A."/>
            <person name="Otillar R.P."/>
            <person name="Terry A.Y."/>
            <person name="Boore J.L."/>
            <person name="Grigoriev I.V."/>
            <person name="Lindberg D.R."/>
            <person name="Seaver E.C."/>
            <person name="Weisblat D.A."/>
            <person name="Putnam N.H."/>
            <person name="Rokhsar D.S."/>
        </authorList>
    </citation>
    <scope>NUCLEOTIDE SEQUENCE</scope>
</reference>
<evidence type="ECO:0000313" key="5">
    <source>
        <dbReference type="Proteomes" id="UP000015101"/>
    </source>
</evidence>
<organism evidence="4 5">
    <name type="scientific">Helobdella robusta</name>
    <name type="common">Californian leech</name>
    <dbReference type="NCBI Taxonomy" id="6412"/>
    <lineage>
        <taxon>Eukaryota</taxon>
        <taxon>Metazoa</taxon>
        <taxon>Spiralia</taxon>
        <taxon>Lophotrochozoa</taxon>
        <taxon>Annelida</taxon>
        <taxon>Clitellata</taxon>
        <taxon>Hirudinea</taxon>
        <taxon>Rhynchobdellida</taxon>
        <taxon>Glossiphoniidae</taxon>
        <taxon>Helobdella</taxon>
    </lineage>
</organism>
<dbReference type="AlphaFoldDB" id="T1FI07"/>
<evidence type="ECO:0000313" key="4">
    <source>
        <dbReference type="EnsemblMetazoa" id="HelroP182273"/>
    </source>
</evidence>
<dbReference type="EMBL" id="AMQM01008108">
    <property type="status" value="NOT_ANNOTATED_CDS"/>
    <property type="molecule type" value="Genomic_DNA"/>
</dbReference>
<feature type="region of interest" description="Disordered" evidence="1">
    <location>
        <begin position="53"/>
        <end position="74"/>
    </location>
</feature>
<dbReference type="InParanoid" id="T1FI07"/>
<evidence type="ECO:0000256" key="1">
    <source>
        <dbReference type="SAM" id="MobiDB-lite"/>
    </source>
</evidence>
<dbReference type="RefSeq" id="XP_009030819.1">
    <property type="nucleotide sequence ID" value="XM_009032571.1"/>
</dbReference>
<keyword evidence="2" id="KW-1133">Transmembrane helix</keyword>
<dbReference type="CTD" id="20208456"/>
<dbReference type="EMBL" id="KB097722">
    <property type="protein sequence ID" value="ESN91117.1"/>
    <property type="molecule type" value="Genomic_DNA"/>
</dbReference>
<feature type="compositionally biased region" description="Low complexity" evidence="1">
    <location>
        <begin position="55"/>
        <end position="66"/>
    </location>
</feature>
<keyword evidence="2" id="KW-0812">Transmembrane</keyword>
<protein>
    <submittedName>
        <fullName evidence="3 4">Uncharacterized protein</fullName>
    </submittedName>
</protein>
<dbReference type="Proteomes" id="UP000015101">
    <property type="component" value="Unassembled WGS sequence"/>
</dbReference>